<feature type="domain" description="YTH" evidence="1">
    <location>
        <begin position="318"/>
        <end position="456"/>
    </location>
</feature>
<proteinExistence type="predicted"/>
<gene>
    <name evidence="2" type="ORF">PPENT_87.1.T0130399</name>
</gene>
<dbReference type="PROSITE" id="PS50882">
    <property type="entry name" value="YTH"/>
    <property type="match status" value="1"/>
</dbReference>
<evidence type="ECO:0000259" key="1">
    <source>
        <dbReference type="PROSITE" id="PS50882"/>
    </source>
</evidence>
<sequence>MVPKLSQLLENNKIHYKTFLQYYMDNQIWSYADKQSNSQENDETSEQKRSLKGYKQYNQNVQNQQAFFNSQEEDLPLRGYKQQQKNYQVSQNSQDQDLPLRRQNQQNKLYYNYQARLNSQEEQLLARRQEQQYQDYQECFIQKDEDLPLKGYKHTQGHLNHQQEDLPLKDYKQYNKKPQSNKTQYNYQEKMPIKQSNSEQIRNQNQQYYYYQDNSGQGCYSDKNQYFRQNPEEQNREQYNHRDNQRSDYYNRQNNQANQQVEKQNSRKQMPQQYNNICYQFQTQFLRANNYYDINELRTNFKSLRQLNKNHQPSQNSHFVLIRPKNGFQNIHKAIKYGIWCSTSSVNQELSSLYYEKDKCVYLIFYPLGQTSQLIGIAQMVSDYDPSQTYKYWDNDGIYKGSFELIWHSIKNVNPQCIQQIYYNVGIGDIKFFNIDQLRDGTQISYYDALQIFEIFNQAPVKPSVFDHFDVLDMQEDQKRSYKLKNQEKEEFQLKQKGLKKKYQY</sequence>
<keyword evidence="3" id="KW-1185">Reference proteome</keyword>
<evidence type="ECO:0000313" key="2">
    <source>
        <dbReference type="EMBL" id="CAD8144784.1"/>
    </source>
</evidence>
<dbReference type="AlphaFoldDB" id="A0A8S1T173"/>
<dbReference type="Proteomes" id="UP000689195">
    <property type="component" value="Unassembled WGS sequence"/>
</dbReference>
<dbReference type="InterPro" id="IPR045168">
    <property type="entry name" value="YTH_prot"/>
</dbReference>
<dbReference type="PANTHER" id="PTHR12357:SF89">
    <property type="entry name" value="YTH DOMAIN-CONTAINING FAMILY PROTEIN"/>
    <property type="match status" value="1"/>
</dbReference>
<dbReference type="Pfam" id="PF04146">
    <property type="entry name" value="YTH"/>
    <property type="match status" value="1"/>
</dbReference>
<dbReference type="GO" id="GO:0003729">
    <property type="term" value="F:mRNA binding"/>
    <property type="evidence" value="ECO:0007669"/>
    <property type="project" value="TreeGrafter"/>
</dbReference>
<dbReference type="GO" id="GO:0061157">
    <property type="term" value="P:mRNA destabilization"/>
    <property type="evidence" value="ECO:0007669"/>
    <property type="project" value="TreeGrafter"/>
</dbReference>
<evidence type="ECO:0000313" key="3">
    <source>
        <dbReference type="Proteomes" id="UP000689195"/>
    </source>
</evidence>
<dbReference type="OrthoDB" id="306690at2759"/>
<dbReference type="InterPro" id="IPR007275">
    <property type="entry name" value="YTH_domain"/>
</dbReference>
<protein>
    <recommendedName>
        <fullName evidence="1">YTH domain-containing protein</fullName>
    </recommendedName>
</protein>
<dbReference type="EMBL" id="CAJJDO010000013">
    <property type="protein sequence ID" value="CAD8144784.1"/>
    <property type="molecule type" value="Genomic_DNA"/>
</dbReference>
<reference evidence="2" key="1">
    <citation type="submission" date="2021-01" db="EMBL/GenBank/DDBJ databases">
        <authorList>
            <consortium name="Genoscope - CEA"/>
            <person name="William W."/>
        </authorList>
    </citation>
    <scope>NUCLEOTIDE SEQUENCE</scope>
</reference>
<name>A0A8S1T173_9CILI</name>
<accession>A0A8S1T173</accession>
<comment type="caution">
    <text evidence="2">The sequence shown here is derived from an EMBL/GenBank/DDBJ whole genome shotgun (WGS) entry which is preliminary data.</text>
</comment>
<dbReference type="PANTHER" id="PTHR12357">
    <property type="entry name" value="YTH YT521-B HOMOLOGY DOMAIN-CONTAINING"/>
    <property type="match status" value="1"/>
</dbReference>
<dbReference type="GO" id="GO:0005737">
    <property type="term" value="C:cytoplasm"/>
    <property type="evidence" value="ECO:0007669"/>
    <property type="project" value="TreeGrafter"/>
</dbReference>
<organism evidence="2 3">
    <name type="scientific">Paramecium pentaurelia</name>
    <dbReference type="NCBI Taxonomy" id="43138"/>
    <lineage>
        <taxon>Eukaryota</taxon>
        <taxon>Sar</taxon>
        <taxon>Alveolata</taxon>
        <taxon>Ciliophora</taxon>
        <taxon>Intramacronucleata</taxon>
        <taxon>Oligohymenophorea</taxon>
        <taxon>Peniculida</taxon>
        <taxon>Parameciidae</taxon>
        <taxon>Paramecium</taxon>
    </lineage>
</organism>